<keyword evidence="7" id="KW-1185">Reference proteome</keyword>
<dbReference type="InterPro" id="IPR037250">
    <property type="entry name" value="NEAT_dom_sf"/>
</dbReference>
<name>A0A0R2DBA0_9LACO</name>
<evidence type="ECO:0000256" key="4">
    <source>
        <dbReference type="SAM" id="Phobius"/>
    </source>
</evidence>
<sequence>MRGRHWGRWLGVASGIMLVGLMVPVFSAHAQSIDYHAYKYQTTNPSMASGYFVHPAQVQVAGQQYLVSVRMKTAKQLGSWPVTVESVAGQGPIMLHRRKDGKGNSLVDFSFKTSSLKQPVTLKLKIDVIHVYQATHRMSLQFQTRGLPSLQTRSRAQVTVTKPVAKQSHSPAKVESSEKAAAGSASAVRPKTSSSRNRSGSDRPAKKPSLSENDGTSADQVPQQAVHWKVLVGGILMIVVGIGGGSWFYFGRH</sequence>
<dbReference type="Pfam" id="PF05031">
    <property type="entry name" value="NEAT"/>
    <property type="match status" value="1"/>
</dbReference>
<feature type="domain" description="NEAT" evidence="5">
    <location>
        <begin position="26"/>
        <end position="158"/>
    </location>
</feature>
<dbReference type="PATRIC" id="fig|1423803.3.peg.1148"/>
<feature type="transmembrane region" description="Helical" evidence="4">
    <location>
        <begin position="230"/>
        <end position="250"/>
    </location>
</feature>
<dbReference type="CDD" id="cd06920">
    <property type="entry name" value="NEAT"/>
    <property type="match status" value="1"/>
</dbReference>
<dbReference type="GO" id="GO:0030313">
    <property type="term" value="C:cell envelope"/>
    <property type="evidence" value="ECO:0007669"/>
    <property type="project" value="UniProtKB-SubCell"/>
</dbReference>
<comment type="caution">
    <text evidence="6">The sequence shown here is derived from an EMBL/GenBank/DDBJ whole genome shotgun (WGS) entry which is preliminary data.</text>
</comment>
<reference evidence="6 7" key="1">
    <citation type="journal article" date="2015" name="Genome Announc.">
        <title>Expanding the biotechnology potential of lactobacilli through comparative genomics of 213 strains and associated genera.</title>
        <authorList>
            <person name="Sun Z."/>
            <person name="Harris H.M."/>
            <person name="McCann A."/>
            <person name="Guo C."/>
            <person name="Argimon S."/>
            <person name="Zhang W."/>
            <person name="Yang X."/>
            <person name="Jeffery I.B."/>
            <person name="Cooney J.C."/>
            <person name="Kagawa T.F."/>
            <person name="Liu W."/>
            <person name="Song Y."/>
            <person name="Salvetti E."/>
            <person name="Wrobel A."/>
            <person name="Rasinkangas P."/>
            <person name="Parkhill J."/>
            <person name="Rea M.C."/>
            <person name="O'Sullivan O."/>
            <person name="Ritari J."/>
            <person name="Douillard F.P."/>
            <person name="Paul Ross R."/>
            <person name="Yang R."/>
            <person name="Briner A.E."/>
            <person name="Felis G.E."/>
            <person name="de Vos W.M."/>
            <person name="Barrangou R."/>
            <person name="Klaenhammer T.R."/>
            <person name="Caufield P.W."/>
            <person name="Cui Y."/>
            <person name="Zhang H."/>
            <person name="O'Toole P.W."/>
        </authorList>
    </citation>
    <scope>NUCLEOTIDE SEQUENCE [LARGE SCALE GENOMIC DNA]</scope>
    <source>
        <strain evidence="6 7">DSM 21775</strain>
    </source>
</reference>
<dbReference type="Gene3D" id="2.60.40.1850">
    <property type="match status" value="1"/>
</dbReference>
<evidence type="ECO:0000313" key="6">
    <source>
        <dbReference type="EMBL" id="KRN01327.1"/>
    </source>
</evidence>
<organism evidence="6 7">
    <name type="scientific">Levilactobacillus senmaizukei DSM 21775 = NBRC 103853</name>
    <dbReference type="NCBI Taxonomy" id="1423803"/>
    <lineage>
        <taxon>Bacteria</taxon>
        <taxon>Bacillati</taxon>
        <taxon>Bacillota</taxon>
        <taxon>Bacilli</taxon>
        <taxon>Lactobacillales</taxon>
        <taxon>Lactobacillaceae</taxon>
        <taxon>Levilactobacillus</taxon>
    </lineage>
</organism>
<feature type="region of interest" description="Disordered" evidence="3">
    <location>
        <begin position="160"/>
        <end position="222"/>
    </location>
</feature>
<dbReference type="Proteomes" id="UP000051589">
    <property type="component" value="Unassembled WGS sequence"/>
</dbReference>
<keyword evidence="4" id="KW-1133">Transmembrane helix</keyword>
<accession>A0A0R2DBA0</accession>
<evidence type="ECO:0000313" key="7">
    <source>
        <dbReference type="Proteomes" id="UP000051589"/>
    </source>
</evidence>
<comment type="subcellular location">
    <subcellularLocation>
        <location evidence="1">Cell envelope</location>
    </subcellularLocation>
</comment>
<evidence type="ECO:0000256" key="3">
    <source>
        <dbReference type="SAM" id="MobiDB-lite"/>
    </source>
</evidence>
<dbReference type="AlphaFoldDB" id="A0A0R2DBA0"/>
<dbReference type="InterPro" id="IPR006635">
    <property type="entry name" value="NEAT_dom"/>
</dbReference>
<dbReference type="SUPFAM" id="SSF158911">
    <property type="entry name" value="NEAT domain-like"/>
    <property type="match status" value="1"/>
</dbReference>
<protein>
    <submittedName>
        <fullName evidence="6">Cell surface protein</fullName>
    </submittedName>
</protein>
<dbReference type="STRING" id="1423803.FD13_GL001132"/>
<feature type="compositionally biased region" description="Low complexity" evidence="3">
    <location>
        <begin position="179"/>
        <end position="188"/>
    </location>
</feature>
<evidence type="ECO:0000256" key="1">
    <source>
        <dbReference type="ARBA" id="ARBA00004196"/>
    </source>
</evidence>
<gene>
    <name evidence="6" type="ORF">FD13_GL001132</name>
</gene>
<feature type="compositionally biased region" description="Polar residues" evidence="3">
    <location>
        <begin position="210"/>
        <end position="222"/>
    </location>
</feature>
<keyword evidence="4" id="KW-0812">Transmembrane</keyword>
<evidence type="ECO:0000259" key="5">
    <source>
        <dbReference type="PROSITE" id="PS50978"/>
    </source>
</evidence>
<evidence type="ECO:0000256" key="2">
    <source>
        <dbReference type="ARBA" id="ARBA00022729"/>
    </source>
</evidence>
<dbReference type="EMBL" id="AYZH01000026">
    <property type="protein sequence ID" value="KRN01327.1"/>
    <property type="molecule type" value="Genomic_DNA"/>
</dbReference>
<keyword evidence="4" id="KW-0472">Membrane</keyword>
<keyword evidence="2" id="KW-0732">Signal</keyword>
<dbReference type="PROSITE" id="PS50978">
    <property type="entry name" value="NEAT"/>
    <property type="match status" value="1"/>
</dbReference>
<proteinExistence type="predicted"/>